<dbReference type="InterPro" id="IPR046341">
    <property type="entry name" value="SET_dom_sf"/>
</dbReference>
<organism evidence="1 2">
    <name type="scientific">Sanghuangporus baumii</name>
    <name type="common">Phellinus baumii</name>
    <dbReference type="NCBI Taxonomy" id="108892"/>
    <lineage>
        <taxon>Eukaryota</taxon>
        <taxon>Fungi</taxon>
        <taxon>Dikarya</taxon>
        <taxon>Basidiomycota</taxon>
        <taxon>Agaricomycotina</taxon>
        <taxon>Agaricomycetes</taxon>
        <taxon>Hymenochaetales</taxon>
        <taxon>Hymenochaetaceae</taxon>
        <taxon>Sanghuangporus</taxon>
    </lineage>
</organism>
<dbReference type="InterPro" id="IPR011990">
    <property type="entry name" value="TPR-like_helical_dom_sf"/>
</dbReference>
<dbReference type="Gene3D" id="2.170.270.10">
    <property type="entry name" value="SET domain"/>
    <property type="match status" value="1"/>
</dbReference>
<evidence type="ECO:0000313" key="2">
    <source>
        <dbReference type="Proteomes" id="UP000757232"/>
    </source>
</evidence>
<dbReference type="CDD" id="cd20071">
    <property type="entry name" value="SET_SMYD"/>
    <property type="match status" value="1"/>
</dbReference>
<dbReference type="OrthoDB" id="5945798at2759"/>
<name>A0A9Q5N5Z8_SANBA</name>
<dbReference type="PANTHER" id="PTHR47643">
    <property type="entry name" value="TPR DOMAIN PROTEIN (AFU_ORTHOLOGUE AFUA_5G12710)"/>
    <property type="match status" value="1"/>
</dbReference>
<dbReference type="Proteomes" id="UP000757232">
    <property type="component" value="Unassembled WGS sequence"/>
</dbReference>
<comment type="caution">
    <text evidence="1">The sequence shown here is derived from an EMBL/GenBank/DDBJ whole genome shotgun (WGS) entry which is preliminary data.</text>
</comment>
<dbReference type="Gene3D" id="1.25.40.10">
    <property type="entry name" value="Tetratricopeptide repeat domain"/>
    <property type="match status" value="1"/>
</dbReference>
<dbReference type="EMBL" id="LNZH02000209">
    <property type="protein sequence ID" value="OCB85458.1"/>
    <property type="molecule type" value="Genomic_DNA"/>
</dbReference>
<evidence type="ECO:0008006" key="3">
    <source>
        <dbReference type="Google" id="ProtNLM"/>
    </source>
</evidence>
<accession>A0A9Q5N5Z8</accession>
<dbReference type="SMART" id="SM00028">
    <property type="entry name" value="TPR"/>
    <property type="match status" value="3"/>
</dbReference>
<dbReference type="PANTHER" id="PTHR47643:SF2">
    <property type="entry name" value="TPR DOMAIN PROTEIN (AFU_ORTHOLOGUE AFUA_5G12710)"/>
    <property type="match status" value="1"/>
</dbReference>
<dbReference type="InterPro" id="IPR053209">
    <property type="entry name" value="Gramillin-biosynth_MTr"/>
</dbReference>
<evidence type="ECO:0000313" key="1">
    <source>
        <dbReference type="EMBL" id="OCB85458.1"/>
    </source>
</evidence>
<dbReference type="SUPFAM" id="SSF48452">
    <property type="entry name" value="TPR-like"/>
    <property type="match status" value="1"/>
</dbReference>
<dbReference type="InterPro" id="IPR019734">
    <property type="entry name" value="TPR_rpt"/>
</dbReference>
<reference evidence="1" key="1">
    <citation type="submission" date="2016-06" db="EMBL/GenBank/DDBJ databases">
        <title>Draft Genome sequence of the fungus Inonotus baumii.</title>
        <authorList>
            <person name="Zhu H."/>
            <person name="Lin W."/>
        </authorList>
    </citation>
    <scope>NUCLEOTIDE SEQUENCE</scope>
    <source>
        <strain evidence="1">821</strain>
    </source>
</reference>
<proteinExistence type="predicted"/>
<dbReference type="AlphaFoldDB" id="A0A9Q5N5Z8"/>
<sequence length="769" mass="85999">MQATENLASRPDFAPIIEYGKGVQSHLSVIQGRIVIPPKSRNAVLGKHEAYRVAESVQSEEEAPTVTYIFNHSPASRASLKDLKKIALGELRWCEVALGHVLVVRTLTQPCLVEGALCTVIEDESRAVHNLRVYNVDFNDPRNVLPFGIALAIKEPYCEAATEATSGIRVDHPSDLVYLSEGDEHYPESWRTTFPENLSRSPSEKLKDEGNELFKKGLYKTAVYKYTAALRRDPSSALKTSILLNRAQSYLLFGSYDDAAIDAEEIIKVSGDQPNEKALFRAARALYELGRYEEARKHLEQLVNAFSQNRDAKSILTKTGQRLAEQRFGKYDWASLISEARKSAPRLEIADYMGLVRLSDNGHLVANSDIKSGDLLLCSKAVEVLYPADLAKEKRTLVYDVTRDVLTRGEGWKLTQRIATKIARNPTSGDSVYLLLKGLEVYESNALTKQSLTADRRAIVDIYALEAIREAYAEPFPTLHPSVPTNIAPSQGIGFWPLGTRARLKHSCLPNASRSFIGDILILRACRDIPRSEIITVSHVHPSLPFEERRAALARGPGTPCDCKFCEIEEKEGQNMRQRRVDLVQRVKELSERAPPEALRTDAGRDQSTAPEDTVVREVVQGISKICDELEATYSYPSYEQPRFALLEPLAYLFACYLYLGPSSTEDALKTNARYLTSLGFSFEYSSAPDAGKEKSGGGDVKVVQHGFYHAFIVKTLVQQSSVCWQLGKRRTADGWRRVAENATEIIAGHRKLFRDGYSKVYESLKWEI</sequence>
<gene>
    <name evidence="1" type="ORF">A7U60_g7467</name>
</gene>
<keyword evidence="2" id="KW-1185">Reference proteome</keyword>
<dbReference type="SUPFAM" id="SSF82199">
    <property type="entry name" value="SET domain"/>
    <property type="match status" value="1"/>
</dbReference>
<dbReference type="Pfam" id="PF14559">
    <property type="entry name" value="TPR_19"/>
    <property type="match status" value="1"/>
</dbReference>
<protein>
    <recommendedName>
        <fullName evidence="3">SET domain-containing protein</fullName>
    </recommendedName>
</protein>